<dbReference type="AlphaFoldDB" id="A0A6P7GZL7"/>
<name>A0A6P7GZL7_DIAVI</name>
<sequence length="178" mass="20330">MAVMDSKNQLLNFKKKSLYMKPEERRGTLLVDEMKLTQAVVFNTKTLQVHGFTDLGKYTPLHQRNTKGDHALVMMFQPFRGHWIQSLACFLSKGCASATVLHHLIIECIILLKKAGFSIDVVTADGASWNREMWKRFNICEENASCQHVYDPSRQLWFSSDFQLKTLGTSLFGDLKLG</sequence>
<gene>
    <name evidence="2" type="primary">LOC114348444</name>
</gene>
<proteinExistence type="predicted"/>
<accession>A0A6P7GZL7</accession>
<dbReference type="RefSeq" id="XP_028154814.1">
    <property type="nucleotide sequence ID" value="XM_028299013.1"/>
</dbReference>
<evidence type="ECO:0000259" key="1">
    <source>
        <dbReference type="Pfam" id="PF21787"/>
    </source>
</evidence>
<protein>
    <submittedName>
        <fullName evidence="2">Uncharacterized protein LOC114348444</fullName>
    </submittedName>
</protein>
<dbReference type="InterPro" id="IPR048365">
    <property type="entry name" value="TNP-like_RNaseH_N"/>
</dbReference>
<dbReference type="Pfam" id="PF21787">
    <property type="entry name" value="TNP-like_RNaseH_N"/>
    <property type="match status" value="1"/>
</dbReference>
<dbReference type="InParanoid" id="A0A6P7GZL7"/>
<feature type="domain" description="Transposable element P transposase-like RNase H" evidence="1">
    <location>
        <begin position="10"/>
        <end position="137"/>
    </location>
</feature>
<reference evidence="2" key="1">
    <citation type="submission" date="2025-08" db="UniProtKB">
        <authorList>
            <consortium name="RefSeq"/>
        </authorList>
    </citation>
    <scope>IDENTIFICATION</scope>
    <source>
        <tissue evidence="2">Whole insect</tissue>
    </source>
</reference>
<organism evidence="2">
    <name type="scientific">Diabrotica virgifera virgifera</name>
    <name type="common">western corn rootworm</name>
    <dbReference type="NCBI Taxonomy" id="50390"/>
    <lineage>
        <taxon>Eukaryota</taxon>
        <taxon>Metazoa</taxon>
        <taxon>Ecdysozoa</taxon>
        <taxon>Arthropoda</taxon>
        <taxon>Hexapoda</taxon>
        <taxon>Insecta</taxon>
        <taxon>Pterygota</taxon>
        <taxon>Neoptera</taxon>
        <taxon>Endopterygota</taxon>
        <taxon>Coleoptera</taxon>
        <taxon>Polyphaga</taxon>
        <taxon>Cucujiformia</taxon>
        <taxon>Chrysomeloidea</taxon>
        <taxon>Chrysomelidae</taxon>
        <taxon>Galerucinae</taxon>
        <taxon>Diabroticina</taxon>
        <taxon>Diabroticites</taxon>
        <taxon>Diabrotica</taxon>
    </lineage>
</organism>
<evidence type="ECO:0000313" key="2">
    <source>
        <dbReference type="RefSeq" id="XP_028154814.1"/>
    </source>
</evidence>